<organism evidence="1 2">
    <name type="scientific">Nitzschia inconspicua</name>
    <dbReference type="NCBI Taxonomy" id="303405"/>
    <lineage>
        <taxon>Eukaryota</taxon>
        <taxon>Sar</taxon>
        <taxon>Stramenopiles</taxon>
        <taxon>Ochrophyta</taxon>
        <taxon>Bacillariophyta</taxon>
        <taxon>Bacillariophyceae</taxon>
        <taxon>Bacillariophycidae</taxon>
        <taxon>Bacillariales</taxon>
        <taxon>Bacillariaceae</taxon>
        <taxon>Nitzschia</taxon>
    </lineage>
</organism>
<reference evidence="1" key="1">
    <citation type="journal article" date="2021" name="Sci. Rep.">
        <title>Diploid genomic architecture of Nitzschia inconspicua, an elite biomass production diatom.</title>
        <authorList>
            <person name="Oliver A."/>
            <person name="Podell S."/>
            <person name="Pinowska A."/>
            <person name="Traller J.C."/>
            <person name="Smith S.R."/>
            <person name="McClure R."/>
            <person name="Beliaev A."/>
            <person name="Bohutskyi P."/>
            <person name="Hill E.A."/>
            <person name="Rabines A."/>
            <person name="Zheng H."/>
            <person name="Allen L.Z."/>
            <person name="Kuo A."/>
            <person name="Grigoriev I.V."/>
            <person name="Allen A.E."/>
            <person name="Hazlebeck D."/>
            <person name="Allen E.E."/>
        </authorList>
    </citation>
    <scope>NUCLEOTIDE SEQUENCE</scope>
    <source>
        <strain evidence="1">Hildebrandi</strain>
    </source>
</reference>
<reference evidence="1" key="2">
    <citation type="submission" date="2021-04" db="EMBL/GenBank/DDBJ databases">
        <authorList>
            <person name="Podell S."/>
        </authorList>
    </citation>
    <scope>NUCLEOTIDE SEQUENCE</scope>
    <source>
        <strain evidence="1">Hildebrandi</strain>
    </source>
</reference>
<comment type="caution">
    <text evidence="1">The sequence shown here is derived from an EMBL/GenBank/DDBJ whole genome shotgun (WGS) entry which is preliminary data.</text>
</comment>
<keyword evidence="2" id="KW-1185">Reference proteome</keyword>
<evidence type="ECO:0000313" key="2">
    <source>
        <dbReference type="Proteomes" id="UP000693970"/>
    </source>
</evidence>
<dbReference type="AlphaFoldDB" id="A0A9K3Q095"/>
<protein>
    <submittedName>
        <fullName evidence="1">Uncharacterized protein</fullName>
    </submittedName>
</protein>
<gene>
    <name evidence="1" type="ORF">IV203_028983</name>
</gene>
<dbReference type="Proteomes" id="UP000693970">
    <property type="component" value="Unassembled WGS sequence"/>
</dbReference>
<sequence length="147" mass="16205">MPLIDSLARLSCRKSRDQTSDAFQAFIIRFQGLPEKPSDVLHPSVTEDTLDSAVTTDSTVEGYYSMVTDDPDLLDCFVHLPAQQDVPFLMDYCTIAEAQARDAALTADAQAQPLKIQKKLLAPNTEVFCHMQVIGGPGRSIFHPACY</sequence>
<evidence type="ECO:0000313" key="1">
    <source>
        <dbReference type="EMBL" id="KAG7366313.1"/>
    </source>
</evidence>
<proteinExistence type="predicted"/>
<dbReference type="EMBL" id="JAGRRH010000007">
    <property type="protein sequence ID" value="KAG7366313.1"/>
    <property type="molecule type" value="Genomic_DNA"/>
</dbReference>
<accession>A0A9K3Q095</accession>
<name>A0A9K3Q095_9STRA</name>